<dbReference type="KEGG" id="prel:PRELSG_0909700"/>
<dbReference type="AlphaFoldDB" id="A0A1J1H8S7"/>
<evidence type="ECO:0000259" key="1">
    <source>
        <dbReference type="Pfam" id="PF25757"/>
    </source>
</evidence>
<dbReference type="VEuPathDB" id="PlasmoDB:PRELSG_0909700"/>
<gene>
    <name evidence="2" type="ORF">PRELSG_0909700</name>
</gene>
<dbReference type="PANTHER" id="PTHR16216:SF2">
    <property type="entry name" value="DYNEIN AXONEMAL ASSEMBLY FACTOR 5"/>
    <property type="match status" value="1"/>
</dbReference>
<accession>A0A1J1H8S7</accession>
<dbReference type="GeneID" id="39736109"/>
<dbReference type="Gene3D" id="1.25.10.10">
    <property type="entry name" value="Leucine-rich Repeat Variant"/>
    <property type="match status" value="2"/>
</dbReference>
<sequence length="1114" mass="132985">MINNYHEEEYNNLFSDCIEHIRVLNYNETFDKEEQLNSLSIIYEYILEFFNNCDEEKRNFFCIFFCKNILYPLNKWINDEFDECRNLALNIYLLLEKNMGNNLLDIILFKNIEKDDNFIFICMKRLKEDENKKIIEDKEEIRLKILQFLYKIIKRYKSKDNMSSLLNFNVYLEDILISLSNLVKDPFPLIKKLTCEILCELDLEKEQKEFNHILKKLLKNLLGSLNIRQHDIRKLILKCLKKLMCFDTNREFLDSVSGSLKKLCKNKSCNILFEIVNCIEVWYLNIKDLNNIEKAKLIYIILLCISADISTSFNERCYNALEEIAKSIPNTHKQINNLLHETNICIINDEDFKESKKNENLKNDKYEEESINNKDITREKNITNKKINDDNIFGNYEYFININKLFFIPSPFNKIALTVHKFFCEIKKELFYEIMNNERNSWLEGKEEFASIISMFLIFTYNDNFYFIKHILSFLYKSLSSFKYIDYPSTPILIDDLLDLLNENTEDTLEKYCYEYESFLHLKKLVYLIITCGYLMPIEVGLFEIANILLGNNIKKILTHFYKFHGISNEIVICENNRNNYNYCKTKTNVDAFTKDYIFLNINYHRYQQKNCEQKNIQKKEDFILEDHNYENSELNKKNITYKKDNKNEQIDTECSERRNEDININKKKNEEKNNVNSIIENSKKKLFLYEKINSEVHELQENFCDNENCVTTIIYENKKIIFIILSQFLAGYHVRNDLELNKLDNAYINFVLFLINENINYEHVDSFPYILLTLKHLILIMKNECKNYSNILFHFLIILQSDNRFCSHSEINKLIEKIEFYSDKKKINFYNDEYIDFIKNAQNIIDFDDFKNFKYNLEFLSILLLNISDHVIMEYSSYLMQFLYVIITYELKPFIKSEFLLFINFFISKNIFPNFFLMNFQEILQNILLPLCVWKSGLSEAEIRKGALYCIKSLFLNKLFDIKIFQNNIIIENLVCILKSSIDDVWTNENREISISIIGEIVKNISNNNILLDLLDNLVKLLDDSNKSVRKSSAIALHSLFQNKYLNLPDEKCEHIFPILLLHMDDDYSNFSKIIYLILSVAKNFNNEIFLKHAKDSTENSLHAKSFKEDLMK</sequence>
<evidence type="ECO:0000313" key="2">
    <source>
        <dbReference type="EMBL" id="CRG99997.1"/>
    </source>
</evidence>
<dbReference type="PANTHER" id="PTHR16216">
    <property type="entry name" value="DYNEIN ASSEMBLY FACTOR 5, AXONEMAL"/>
    <property type="match status" value="1"/>
</dbReference>
<proteinExistence type="predicted"/>
<organism evidence="2 3">
    <name type="scientific">Plasmodium relictum</name>
    <dbReference type="NCBI Taxonomy" id="85471"/>
    <lineage>
        <taxon>Eukaryota</taxon>
        <taxon>Sar</taxon>
        <taxon>Alveolata</taxon>
        <taxon>Apicomplexa</taxon>
        <taxon>Aconoidasida</taxon>
        <taxon>Haemosporida</taxon>
        <taxon>Plasmodiidae</taxon>
        <taxon>Plasmodium</taxon>
        <taxon>Plasmodium (Haemamoeba)</taxon>
    </lineage>
</organism>
<dbReference type="EMBL" id="LN835304">
    <property type="protein sequence ID" value="CRG99997.1"/>
    <property type="molecule type" value="Genomic_DNA"/>
</dbReference>
<reference evidence="2 3" key="1">
    <citation type="submission" date="2015-04" db="EMBL/GenBank/DDBJ databases">
        <authorList>
            <consortium name="Pathogen Informatics"/>
        </authorList>
    </citation>
    <scope>NUCLEOTIDE SEQUENCE [LARGE SCALE GENOMIC DNA]</scope>
    <source>
        <strain evidence="2 3">SGS1</strain>
    </source>
</reference>
<keyword evidence="3" id="KW-1185">Reference proteome</keyword>
<evidence type="ECO:0000313" key="3">
    <source>
        <dbReference type="Proteomes" id="UP000220158"/>
    </source>
</evidence>
<name>A0A1J1H8S7_PLARL</name>
<dbReference type="RefSeq" id="XP_028533002.1">
    <property type="nucleotide sequence ID" value="XM_028676521.1"/>
</dbReference>
<dbReference type="Pfam" id="PF25757">
    <property type="entry name" value="TPR_DNAAF5"/>
    <property type="match status" value="1"/>
</dbReference>
<dbReference type="InterPro" id="IPR016024">
    <property type="entry name" value="ARM-type_fold"/>
</dbReference>
<dbReference type="OrthoDB" id="413572at2759"/>
<dbReference type="InterPro" id="IPR011989">
    <property type="entry name" value="ARM-like"/>
</dbReference>
<feature type="domain" description="Dynein axonemal assembly factor 5 TPR repeats" evidence="1">
    <location>
        <begin position="36"/>
        <end position="302"/>
    </location>
</feature>
<dbReference type="InterPro" id="IPR057978">
    <property type="entry name" value="TPR_DAAF5"/>
</dbReference>
<dbReference type="InterPro" id="IPR052623">
    <property type="entry name" value="DAAF5"/>
</dbReference>
<dbReference type="SUPFAM" id="SSF48371">
    <property type="entry name" value="ARM repeat"/>
    <property type="match status" value="1"/>
</dbReference>
<dbReference type="Proteomes" id="UP000220158">
    <property type="component" value="Chromosome 9"/>
</dbReference>
<protein>
    <recommendedName>
        <fullName evidence="1">Dynein axonemal assembly factor 5 TPR repeats domain-containing protein</fullName>
    </recommendedName>
</protein>